<dbReference type="InterPro" id="IPR032675">
    <property type="entry name" value="LRR_dom_sf"/>
</dbReference>
<comment type="caution">
    <text evidence="1">The sequence shown here is derived from an EMBL/GenBank/DDBJ whole genome shotgun (WGS) entry which is preliminary data.</text>
</comment>
<reference evidence="1 2" key="1">
    <citation type="submission" date="2020-02" db="EMBL/GenBank/DDBJ databases">
        <authorList>
            <person name="Ma Q."/>
            <person name="Huang Y."/>
            <person name="Song X."/>
            <person name="Pei D."/>
        </authorList>
    </citation>
    <scope>NUCLEOTIDE SEQUENCE [LARGE SCALE GENOMIC DNA]</scope>
    <source>
        <strain evidence="1">Sxm20200214</strain>
        <tissue evidence="1">Leaf</tissue>
    </source>
</reference>
<dbReference type="AlphaFoldDB" id="A0A8X7V3M9"/>
<evidence type="ECO:0000313" key="1">
    <source>
        <dbReference type="EMBL" id="KAG2302250.1"/>
    </source>
</evidence>
<proteinExistence type="predicted"/>
<organism evidence="1 2">
    <name type="scientific">Brassica carinata</name>
    <name type="common">Ethiopian mustard</name>
    <name type="synonym">Abyssinian cabbage</name>
    <dbReference type="NCBI Taxonomy" id="52824"/>
    <lineage>
        <taxon>Eukaryota</taxon>
        <taxon>Viridiplantae</taxon>
        <taxon>Streptophyta</taxon>
        <taxon>Embryophyta</taxon>
        <taxon>Tracheophyta</taxon>
        <taxon>Spermatophyta</taxon>
        <taxon>Magnoliopsida</taxon>
        <taxon>eudicotyledons</taxon>
        <taxon>Gunneridae</taxon>
        <taxon>Pentapetalae</taxon>
        <taxon>rosids</taxon>
        <taxon>malvids</taxon>
        <taxon>Brassicales</taxon>
        <taxon>Brassicaceae</taxon>
        <taxon>Brassiceae</taxon>
        <taxon>Brassica</taxon>
    </lineage>
</organism>
<gene>
    <name evidence="1" type="ORF">Bca52824_030901</name>
</gene>
<evidence type="ECO:0008006" key="3">
    <source>
        <dbReference type="Google" id="ProtNLM"/>
    </source>
</evidence>
<accession>A0A8X7V3M9</accession>
<dbReference type="PANTHER" id="PTHR11017:SF549">
    <property type="entry name" value="DISEASE RESISTANCE PROTEIN RPP2A"/>
    <property type="match status" value="1"/>
</dbReference>
<dbReference type="SUPFAM" id="SSF52058">
    <property type="entry name" value="L domain-like"/>
    <property type="match status" value="1"/>
</dbReference>
<dbReference type="Proteomes" id="UP000886595">
    <property type="component" value="Unassembled WGS sequence"/>
</dbReference>
<name>A0A8X7V3M9_BRACI</name>
<protein>
    <recommendedName>
        <fullName evidence="3">Disease resistance protein</fullName>
    </recommendedName>
</protein>
<evidence type="ECO:0000313" key="2">
    <source>
        <dbReference type="Proteomes" id="UP000886595"/>
    </source>
</evidence>
<keyword evidence="2" id="KW-1185">Reference proteome</keyword>
<sequence>MHVMQNQSFLNERFQSNTVVVVLVVNRILRSFKKIKLSHSQKIAKIPRLSKVLKLEHIDLEGCTSLVQISSSVRYLDKLVSLNLRDCSRLLTLPVMIHLESLQVLNLSGCSSLFILQITFPKLTFFCISSELFVSVTENAFSIFVPASEVLENLMFDEQVQFEFCPVDTKNEVLDDKYELIQYPYKRIKGAREVNNRKFSNVVTGRSKTQGNARSFTSTLTNTAANI</sequence>
<dbReference type="OrthoDB" id="1433542at2759"/>
<dbReference type="EMBL" id="JAAMPC010000007">
    <property type="protein sequence ID" value="KAG2302250.1"/>
    <property type="molecule type" value="Genomic_DNA"/>
</dbReference>
<dbReference type="Gene3D" id="3.80.10.10">
    <property type="entry name" value="Ribonuclease Inhibitor"/>
    <property type="match status" value="1"/>
</dbReference>
<dbReference type="InterPro" id="IPR044974">
    <property type="entry name" value="Disease_R_plants"/>
</dbReference>
<dbReference type="GO" id="GO:0006952">
    <property type="term" value="P:defense response"/>
    <property type="evidence" value="ECO:0007669"/>
    <property type="project" value="InterPro"/>
</dbReference>
<dbReference type="PANTHER" id="PTHR11017">
    <property type="entry name" value="LEUCINE-RICH REPEAT-CONTAINING PROTEIN"/>
    <property type="match status" value="1"/>
</dbReference>